<protein>
    <submittedName>
        <fullName evidence="2">Uncharacterized protein</fullName>
    </submittedName>
</protein>
<gene>
    <name evidence="2" type="ORF">PAC_16837</name>
</gene>
<accession>A0A1L7XPS6</accession>
<evidence type="ECO:0000313" key="3">
    <source>
        <dbReference type="Proteomes" id="UP000184330"/>
    </source>
</evidence>
<keyword evidence="3" id="KW-1185">Reference proteome</keyword>
<evidence type="ECO:0000256" key="1">
    <source>
        <dbReference type="SAM" id="MobiDB-lite"/>
    </source>
</evidence>
<feature type="region of interest" description="Disordered" evidence="1">
    <location>
        <begin position="215"/>
        <end position="236"/>
    </location>
</feature>
<sequence>MVPPLAAATAVPADKNKGKSKKIGFEWTRERDKEKKFGVWTEFLSALLSIGFDAGYKRTTSIHDLYTFQEMTTIEAFSSDEHLQKMVKDPPVRKYLERFDFEKPVYVVVGTKAVSGTTVKQVLKKERSTDFKFSINTTQTGTPASLGPELKIGNTDGDTVGFTGSSDFVFAFRIRKIVVNRNFQIADANDETESATLGTGDDETGEGFVVQGLESSDSGAADLPGSKEETVEDDDEAVRVTIFSEAP</sequence>
<proteinExistence type="predicted"/>
<organism evidence="2 3">
    <name type="scientific">Phialocephala subalpina</name>
    <dbReference type="NCBI Taxonomy" id="576137"/>
    <lineage>
        <taxon>Eukaryota</taxon>
        <taxon>Fungi</taxon>
        <taxon>Dikarya</taxon>
        <taxon>Ascomycota</taxon>
        <taxon>Pezizomycotina</taxon>
        <taxon>Leotiomycetes</taxon>
        <taxon>Helotiales</taxon>
        <taxon>Mollisiaceae</taxon>
        <taxon>Phialocephala</taxon>
        <taxon>Phialocephala fortinii species complex</taxon>
    </lineage>
</organism>
<dbReference type="OrthoDB" id="4500473at2759"/>
<dbReference type="EMBL" id="FJOG01000040">
    <property type="protein sequence ID" value="CZR66936.1"/>
    <property type="molecule type" value="Genomic_DNA"/>
</dbReference>
<name>A0A1L7XPS6_9HELO</name>
<dbReference type="AlphaFoldDB" id="A0A1L7XPS6"/>
<evidence type="ECO:0000313" key="2">
    <source>
        <dbReference type="EMBL" id="CZR66936.1"/>
    </source>
</evidence>
<reference evidence="2 3" key="1">
    <citation type="submission" date="2016-03" db="EMBL/GenBank/DDBJ databases">
        <authorList>
            <person name="Ploux O."/>
        </authorList>
    </citation>
    <scope>NUCLEOTIDE SEQUENCE [LARGE SCALE GENOMIC DNA]</scope>
    <source>
        <strain evidence="2 3">UAMH 11012</strain>
    </source>
</reference>
<dbReference type="Proteomes" id="UP000184330">
    <property type="component" value="Unassembled WGS sequence"/>
</dbReference>